<comment type="caution">
    <text evidence="1">The sequence shown here is derived from an EMBL/GenBank/DDBJ whole genome shotgun (WGS) entry which is preliminary data.</text>
</comment>
<keyword evidence="2" id="KW-1185">Reference proteome</keyword>
<evidence type="ECO:0000313" key="2">
    <source>
        <dbReference type="Proteomes" id="UP000244090"/>
    </source>
</evidence>
<dbReference type="EMBL" id="QBKT01000014">
    <property type="protein sequence ID" value="PTX58385.1"/>
    <property type="molecule type" value="Genomic_DNA"/>
</dbReference>
<sequence>MKYENRLIAFIDILGFKEIVRSSEKDDSKIEFLYSVLDYLKSWETSESWSSQLVEIEEDAQKKGVENFDIRDKTNSTSFSDSIVVSVKVENNVNEMASTLIVNLAYIGAILFEKGILFRGGLTIGNLIHNENGTVFGQGLIDAYQLESNNAKFPRIVLSDKLLKQLNYPLETKRNRYPYHQYLERFNDGCVGFHQMIYFQVIESWIEMTDEKIKISLGKIRKVIVNGLDTSFENPSVFEKFKWLKEQYNKLIILNDFDFETKTHENIKLKIRELNEGIHGHNVHYKYTDDFYDSTKK</sequence>
<dbReference type="RefSeq" id="WP_108116820.1">
    <property type="nucleotide sequence ID" value="NZ_QBKT01000014.1"/>
</dbReference>
<dbReference type="OrthoDB" id="8235971at2"/>
<accession>A0A2T6BQM3</accession>
<protein>
    <submittedName>
        <fullName evidence="1">Uncharacterized protein</fullName>
    </submittedName>
</protein>
<proteinExistence type="predicted"/>
<evidence type="ECO:0000313" key="1">
    <source>
        <dbReference type="EMBL" id="PTX58385.1"/>
    </source>
</evidence>
<reference evidence="1 2" key="1">
    <citation type="submission" date="2018-04" db="EMBL/GenBank/DDBJ databases">
        <title>Genomic Encyclopedia of Archaeal and Bacterial Type Strains, Phase II (KMG-II): from individual species to whole genera.</title>
        <authorList>
            <person name="Goeker M."/>
        </authorList>
    </citation>
    <scope>NUCLEOTIDE SEQUENCE [LARGE SCALE GENOMIC DNA]</scope>
    <source>
        <strain evidence="1 2">DSM 25731</strain>
    </source>
</reference>
<gene>
    <name evidence="1" type="ORF">C8N46_11430</name>
</gene>
<organism evidence="1 2">
    <name type="scientific">Kordia periserrulae</name>
    <dbReference type="NCBI Taxonomy" id="701523"/>
    <lineage>
        <taxon>Bacteria</taxon>
        <taxon>Pseudomonadati</taxon>
        <taxon>Bacteroidota</taxon>
        <taxon>Flavobacteriia</taxon>
        <taxon>Flavobacteriales</taxon>
        <taxon>Flavobacteriaceae</taxon>
        <taxon>Kordia</taxon>
    </lineage>
</organism>
<dbReference type="AlphaFoldDB" id="A0A2T6BQM3"/>
<name>A0A2T6BQM3_9FLAO</name>
<dbReference type="Proteomes" id="UP000244090">
    <property type="component" value="Unassembled WGS sequence"/>
</dbReference>